<dbReference type="InterPro" id="IPR016167">
    <property type="entry name" value="FAD-bd_PCMH_sub1"/>
</dbReference>
<dbReference type="GO" id="GO:0080049">
    <property type="term" value="F:L-gulono-1,4-lactone dehydrogenase activity"/>
    <property type="evidence" value="ECO:0007669"/>
    <property type="project" value="TreeGrafter"/>
</dbReference>
<dbReference type="KEGG" id="sfa:Sfla_0209"/>
<dbReference type="PANTHER" id="PTHR43762">
    <property type="entry name" value="L-GULONOLACTONE OXIDASE"/>
    <property type="match status" value="1"/>
</dbReference>
<evidence type="ECO:0000256" key="1">
    <source>
        <dbReference type="ARBA" id="ARBA00023002"/>
    </source>
</evidence>
<dbReference type="GO" id="GO:0071949">
    <property type="term" value="F:FAD binding"/>
    <property type="evidence" value="ECO:0007669"/>
    <property type="project" value="InterPro"/>
</dbReference>
<dbReference type="InterPro" id="IPR010031">
    <property type="entry name" value="FAD_lactone_oxidase-like"/>
</dbReference>
<dbReference type="PIRSF" id="PIRSF000136">
    <property type="entry name" value="LGO_GLO"/>
    <property type="match status" value="1"/>
</dbReference>
<dbReference type="Gene3D" id="3.30.465.10">
    <property type="match status" value="1"/>
</dbReference>
<proteinExistence type="predicted"/>
<dbReference type="Pfam" id="PF04030">
    <property type="entry name" value="ALO"/>
    <property type="match status" value="1"/>
</dbReference>
<gene>
    <name evidence="3" type="ordered locus">Sfla_0209</name>
</gene>
<organism evidence="3 4">
    <name type="scientific">Streptomyces pratensis (strain ATCC 33331 / IAF-45CD)</name>
    <dbReference type="NCBI Taxonomy" id="591167"/>
    <lineage>
        <taxon>Bacteria</taxon>
        <taxon>Bacillati</taxon>
        <taxon>Actinomycetota</taxon>
        <taxon>Actinomycetes</taxon>
        <taxon>Kitasatosporales</taxon>
        <taxon>Streptomycetaceae</taxon>
        <taxon>Streptomyces</taxon>
    </lineage>
</organism>
<dbReference type="InterPro" id="IPR016169">
    <property type="entry name" value="FAD-bd_PCMH_sub2"/>
</dbReference>
<dbReference type="EMBL" id="CP002475">
    <property type="protein sequence ID" value="ADW01677.1"/>
    <property type="molecule type" value="Genomic_DNA"/>
</dbReference>
<dbReference type="InterPro" id="IPR016171">
    <property type="entry name" value="Vanillyl_alc_oxidase_C-sub2"/>
</dbReference>
<protein>
    <submittedName>
        <fullName evidence="3">FAD linked oxidase domain protein</fullName>
    </submittedName>
</protein>
<dbReference type="Gene3D" id="3.30.70.2530">
    <property type="match status" value="1"/>
</dbReference>
<keyword evidence="1" id="KW-0560">Oxidoreductase</keyword>
<dbReference type="InterPro" id="IPR007173">
    <property type="entry name" value="ALO_C"/>
</dbReference>
<dbReference type="InterPro" id="IPR006094">
    <property type="entry name" value="Oxid_FAD_bind_N"/>
</dbReference>
<dbReference type="InterPro" id="IPR016166">
    <property type="entry name" value="FAD-bd_PCMH"/>
</dbReference>
<dbReference type="GO" id="GO:0003885">
    <property type="term" value="F:D-arabinono-1,4-lactone oxidase activity"/>
    <property type="evidence" value="ECO:0007669"/>
    <property type="project" value="InterPro"/>
</dbReference>
<dbReference type="AlphaFoldDB" id="A0A8D4BA55"/>
<dbReference type="Gene3D" id="1.10.45.10">
    <property type="entry name" value="Vanillyl-alcohol Oxidase, Chain A, domain 4"/>
    <property type="match status" value="1"/>
</dbReference>
<accession>A0A8D4BA55</accession>
<reference evidence="3 4" key="1">
    <citation type="submission" date="2011-01" db="EMBL/GenBank/DDBJ databases">
        <title>Complete sequence of chromosome of Streptomyces flavogriseus ATCC 33331.</title>
        <authorList>
            <consortium name="US DOE Joint Genome Institute"/>
            <person name="Lucas S."/>
            <person name="Copeland A."/>
            <person name="Lapidus A."/>
            <person name="Cheng J.-F."/>
            <person name="Goodwin L."/>
            <person name="Pitluck S."/>
            <person name="Davenport K."/>
            <person name="Detter J.C."/>
            <person name="Han C."/>
            <person name="Tapia R."/>
            <person name="Land M."/>
            <person name="Hauser L."/>
            <person name="Kyrpides N."/>
            <person name="Ivanova N."/>
            <person name="Ovchinnikova G."/>
            <person name="Pagani I."/>
            <person name="Brumm P."/>
            <person name="Mead D."/>
            <person name="Woyke T."/>
        </authorList>
    </citation>
    <scope>NUCLEOTIDE SEQUENCE [LARGE SCALE GENOMIC DNA]</scope>
    <source>
        <strain evidence="4">ATCC 33331 / IAF-45CD</strain>
    </source>
</reference>
<dbReference type="Pfam" id="PF01565">
    <property type="entry name" value="FAD_binding_4"/>
    <property type="match status" value="1"/>
</dbReference>
<evidence type="ECO:0000313" key="3">
    <source>
        <dbReference type="EMBL" id="ADW01677.1"/>
    </source>
</evidence>
<sequence>MRGAGTEPEDGRGVSSVAMIDHSEHGLSARRTNWAGNIAFGAKQLHTPASITELQELVSAGTAVRALGTGHSFNTVADTHGALISVAGLPRSVEIDTEARTATVSAGMRFGELTGTLHRSGLALHNLGSLPHISVAGACATGTHGSGVGNRALAGAVRALELVTADGSVRTLERGDADFPGSVVSLGALGVVTRLTLDLVPAFEIQQWVYEGLPQEELLGRFDEVMSEAYSVSLFTGWHGGPIDQVWLKRRVGPGTPGTAPHRWHGSTLARGPRHPVPGVAAEHCTEQQGVPGPWHARLPHFRLEFTPSNGDELQSEYFVARQDAVAAYEALDRIRQDFAPLLQIGEIRTVAADDLWLSPAQGRDSVAFHFTWVPDTAAVTPVLGAVEEALAPFAARPHWGKVFTTPPGVLRELYDHYADFERLTERFDPTGTFRNDFLARHFPRTGG</sequence>
<name>A0A8D4BA55_STRFA</name>
<feature type="domain" description="FAD-binding PCMH-type" evidence="2">
    <location>
        <begin position="38"/>
        <end position="202"/>
    </location>
</feature>
<evidence type="ECO:0000313" key="4">
    <source>
        <dbReference type="Proteomes" id="UP000002066"/>
    </source>
</evidence>
<dbReference type="Proteomes" id="UP000002066">
    <property type="component" value="Chromosome"/>
</dbReference>
<dbReference type="Gene3D" id="3.30.70.2520">
    <property type="match status" value="1"/>
</dbReference>
<dbReference type="Gene3D" id="3.30.43.10">
    <property type="entry name" value="Uridine Diphospho-n-acetylenolpyruvylglucosamine Reductase, domain 2"/>
    <property type="match status" value="1"/>
</dbReference>
<dbReference type="GO" id="GO:0016020">
    <property type="term" value="C:membrane"/>
    <property type="evidence" value="ECO:0007669"/>
    <property type="project" value="InterPro"/>
</dbReference>
<evidence type="ECO:0000259" key="2">
    <source>
        <dbReference type="PROSITE" id="PS51387"/>
    </source>
</evidence>
<dbReference type="SUPFAM" id="SSF56176">
    <property type="entry name" value="FAD-binding/transporter-associated domain-like"/>
    <property type="match status" value="1"/>
</dbReference>
<dbReference type="PANTHER" id="PTHR43762:SF1">
    <property type="entry name" value="D-ARABINONO-1,4-LACTONE OXIDASE"/>
    <property type="match status" value="1"/>
</dbReference>
<dbReference type="InterPro" id="IPR036318">
    <property type="entry name" value="FAD-bd_PCMH-like_sf"/>
</dbReference>
<dbReference type="PROSITE" id="PS51387">
    <property type="entry name" value="FAD_PCMH"/>
    <property type="match status" value="1"/>
</dbReference>